<dbReference type="EMBL" id="SJSA01000002">
    <property type="protein sequence ID" value="TGG37179.1"/>
    <property type="molecule type" value="Genomic_DNA"/>
</dbReference>
<evidence type="ECO:0000259" key="1">
    <source>
        <dbReference type="PROSITE" id="PS50943"/>
    </source>
</evidence>
<dbReference type="SMART" id="SM00530">
    <property type="entry name" value="HTH_XRE"/>
    <property type="match status" value="1"/>
</dbReference>
<protein>
    <submittedName>
        <fullName evidence="2">XRE family transcriptional regulator</fullName>
    </submittedName>
</protein>
<organism evidence="2 4">
    <name type="scientific">Duncaniella freteri</name>
    <dbReference type="NCBI Taxonomy" id="2530391"/>
    <lineage>
        <taxon>Bacteria</taxon>
        <taxon>Pseudomonadati</taxon>
        <taxon>Bacteroidota</taxon>
        <taxon>Bacteroidia</taxon>
        <taxon>Bacteroidales</taxon>
        <taxon>Muribaculaceae</taxon>
        <taxon>Duncaniella</taxon>
    </lineage>
</organism>
<keyword evidence="2" id="KW-0614">Plasmid</keyword>
<feature type="domain" description="HTH cro/C1-type" evidence="1">
    <location>
        <begin position="19"/>
        <end position="67"/>
    </location>
</feature>
<dbReference type="CDD" id="cd00093">
    <property type="entry name" value="HTH_XRE"/>
    <property type="match status" value="1"/>
</dbReference>
<dbReference type="InterPro" id="IPR010982">
    <property type="entry name" value="Lambda_DNA-bd_dom_sf"/>
</dbReference>
<reference evidence="2 4" key="1">
    <citation type="submission" date="2019-02" db="EMBL/GenBank/DDBJ databases">
        <title>Isolation and identification of novel species under the genus Muribaculum.</title>
        <authorList>
            <person name="Miyake S."/>
            <person name="Ding Y."/>
            <person name="Low A."/>
            <person name="Soh M."/>
            <person name="Seedorf H."/>
        </authorList>
    </citation>
    <scope>NUCLEOTIDE SEQUENCE [LARGE SCALE GENOMIC DNA]</scope>
    <source>
        <strain evidence="2 4">TLL-A3</strain>
        <plasmid evidence="2">pTAA-3-1</plasmid>
    </source>
</reference>
<name>A0A4Z0UZJ2_9BACT</name>
<dbReference type="Proteomes" id="UP000297635">
    <property type="component" value="Unassembled WGS sequence"/>
</dbReference>
<gene>
    <name evidence="3" type="ORF">EZ315_13555</name>
    <name evidence="2" type="ORF">EZ315_15365</name>
</gene>
<keyword evidence="4" id="KW-1185">Reference proteome</keyword>
<comment type="caution">
    <text evidence="2">The sequence shown here is derived from an EMBL/GenBank/DDBJ whole genome shotgun (WGS) entry which is preliminary data.</text>
</comment>
<evidence type="ECO:0000313" key="4">
    <source>
        <dbReference type="Proteomes" id="UP000297635"/>
    </source>
</evidence>
<dbReference type="GO" id="GO:0003677">
    <property type="term" value="F:DNA binding"/>
    <property type="evidence" value="ECO:0007669"/>
    <property type="project" value="InterPro"/>
</dbReference>
<proteinExistence type="predicted"/>
<sequence length="67" mass="7520">MELDMSFALADKIDMILREKNISQKQLAKKMGKTEAEVSRWLGGTHNFTLRTIAKISDALGVKLLTI</sequence>
<dbReference type="InterPro" id="IPR001387">
    <property type="entry name" value="Cro/C1-type_HTH"/>
</dbReference>
<dbReference type="Pfam" id="PF13443">
    <property type="entry name" value="HTH_26"/>
    <property type="match status" value="1"/>
</dbReference>
<accession>A0A4Z0UZJ2</accession>
<dbReference type="PROSITE" id="PS50943">
    <property type="entry name" value="HTH_CROC1"/>
    <property type="match status" value="1"/>
</dbReference>
<geneLocation type="plasmid" evidence="2">
    <name>pTAA-3-1</name>
</geneLocation>
<dbReference type="AlphaFoldDB" id="A0A4Z0UZJ2"/>
<dbReference type="Gene3D" id="1.10.260.40">
    <property type="entry name" value="lambda repressor-like DNA-binding domains"/>
    <property type="match status" value="1"/>
</dbReference>
<dbReference type="EMBL" id="SJSA01000003">
    <property type="protein sequence ID" value="TGG35155.1"/>
    <property type="molecule type" value="Genomic_DNA"/>
</dbReference>
<evidence type="ECO:0000313" key="2">
    <source>
        <dbReference type="EMBL" id="TGG35155.1"/>
    </source>
</evidence>
<dbReference type="SUPFAM" id="SSF47413">
    <property type="entry name" value="lambda repressor-like DNA-binding domains"/>
    <property type="match status" value="1"/>
</dbReference>
<evidence type="ECO:0000313" key="3">
    <source>
        <dbReference type="EMBL" id="TGG37179.1"/>
    </source>
</evidence>